<dbReference type="GO" id="GO:0016887">
    <property type="term" value="F:ATP hydrolysis activity"/>
    <property type="evidence" value="ECO:0007669"/>
    <property type="project" value="InterPro"/>
</dbReference>
<dbReference type="PANTHER" id="PTHR46743:SF2">
    <property type="entry name" value="TEICHOIC ACIDS EXPORT ATP-BINDING PROTEIN TAGH"/>
    <property type="match status" value="1"/>
</dbReference>
<dbReference type="InterPro" id="IPR027417">
    <property type="entry name" value="P-loop_NTPase"/>
</dbReference>
<dbReference type="InterPro" id="IPR015860">
    <property type="entry name" value="ABC_transpr_TagH-like"/>
</dbReference>
<feature type="domain" description="ABC transporter" evidence="9">
    <location>
        <begin position="24"/>
        <end position="245"/>
    </location>
</feature>
<proteinExistence type="inferred from homology"/>
<keyword evidence="2" id="KW-0813">Transport</keyword>
<evidence type="ECO:0000259" key="9">
    <source>
        <dbReference type="PROSITE" id="PS50893"/>
    </source>
</evidence>
<evidence type="ECO:0000313" key="10">
    <source>
        <dbReference type="EMBL" id="XDK32475.1"/>
    </source>
</evidence>
<keyword evidence="7" id="KW-1278">Translocase</keyword>
<evidence type="ECO:0000256" key="3">
    <source>
        <dbReference type="ARBA" id="ARBA00022475"/>
    </source>
</evidence>
<name>A0AB39HPK7_9BACI</name>
<sequence>MRLTKAIVVKGVSKKYKLYSGMKERLFDLISPSEYGESFYALSNVDFEAEHGEVVGFIGINGSGKSTLSNIISGIVPQTAGTVEINGEVALIAVAAGLKNDLTGRDNIELKLLMLGFSRKKIKELEQKIIEFSELGKFIDQPVKSYSSGMKSRLGFSISVNVDPEILIIDEALSVGDKAFAEKSLKKMREFKGRGKTMIFVSHSIGQMKQFCDKILWLEFGMVKDYGPVAEIIPKYEDFLKKWQVMNKNERENYRKAAFENQQKALRGETIQNHLDIDDYYSKEKMTDFIERPVSMLGHFKGGESFIYKSPSNLTEAVNSHSYKHKVYYIRKQSSNEEDLFYLLSEEPSGIKGIIGWVHVANLSIHQHIIVDFDEKEFIMNGNGKAFDRPWGGKENCIFKNLKSHANQKFIVSETDFVGNNIWYKGKLEDKEVWVHNSAVDPIEE</sequence>
<dbReference type="InterPro" id="IPR025987">
    <property type="entry name" value="GW_dom"/>
</dbReference>
<dbReference type="InterPro" id="IPR050683">
    <property type="entry name" value="Bact_Polysacc_Export_ATP-bd"/>
</dbReference>
<gene>
    <name evidence="10" type="primary">tagH</name>
    <name evidence="10" type="ORF">AB4Y30_15930</name>
</gene>
<dbReference type="GO" id="GO:0005524">
    <property type="term" value="F:ATP binding"/>
    <property type="evidence" value="ECO:0007669"/>
    <property type="project" value="UniProtKB-KW"/>
</dbReference>
<keyword evidence="4" id="KW-0732">Signal</keyword>
<dbReference type="RefSeq" id="WP_368653163.1">
    <property type="nucleotide sequence ID" value="NZ_CP162599.1"/>
</dbReference>
<dbReference type="Pfam" id="PF00005">
    <property type="entry name" value="ABC_tran"/>
    <property type="match status" value="1"/>
</dbReference>
<evidence type="ECO:0000256" key="1">
    <source>
        <dbReference type="ARBA" id="ARBA00005417"/>
    </source>
</evidence>
<dbReference type="PROSITE" id="PS50893">
    <property type="entry name" value="ABC_TRANSPORTER_2"/>
    <property type="match status" value="1"/>
</dbReference>
<dbReference type="Gene3D" id="3.40.50.300">
    <property type="entry name" value="P-loop containing nucleotide triphosphate hydrolases"/>
    <property type="match status" value="1"/>
</dbReference>
<dbReference type="InterPro" id="IPR003593">
    <property type="entry name" value="AAA+_ATPase"/>
</dbReference>
<dbReference type="Gene3D" id="2.30.30.170">
    <property type="match status" value="2"/>
</dbReference>
<dbReference type="GO" id="GO:0140359">
    <property type="term" value="F:ABC-type transporter activity"/>
    <property type="evidence" value="ECO:0007669"/>
    <property type="project" value="InterPro"/>
</dbReference>
<dbReference type="AlphaFoldDB" id="A0AB39HPK7"/>
<dbReference type="InterPro" id="IPR017871">
    <property type="entry name" value="ABC_transporter-like_CS"/>
</dbReference>
<keyword evidence="6 10" id="KW-0067">ATP-binding</keyword>
<evidence type="ECO:0000256" key="8">
    <source>
        <dbReference type="ARBA" id="ARBA00023136"/>
    </source>
</evidence>
<dbReference type="FunFam" id="3.40.50.300:FF:003010">
    <property type="entry name" value="Teichoic acids export ATP-binding protein TagH"/>
    <property type="match status" value="1"/>
</dbReference>
<comment type="similarity">
    <text evidence="1">Belongs to the ABC transporter superfamily.</text>
</comment>
<dbReference type="PANTHER" id="PTHR46743">
    <property type="entry name" value="TEICHOIC ACIDS EXPORT ATP-BINDING PROTEIN TAGH"/>
    <property type="match status" value="1"/>
</dbReference>
<organism evidence="10">
    <name type="scientific">Ornithinibacillus sp. 4-3</name>
    <dbReference type="NCBI Taxonomy" id="3231488"/>
    <lineage>
        <taxon>Bacteria</taxon>
        <taxon>Bacillati</taxon>
        <taxon>Bacillota</taxon>
        <taxon>Bacilli</taxon>
        <taxon>Bacillales</taxon>
        <taxon>Bacillaceae</taxon>
        <taxon>Ornithinibacillus</taxon>
    </lineage>
</organism>
<evidence type="ECO:0000256" key="4">
    <source>
        <dbReference type="ARBA" id="ARBA00022729"/>
    </source>
</evidence>
<dbReference type="SUPFAM" id="SSF52540">
    <property type="entry name" value="P-loop containing nucleoside triphosphate hydrolases"/>
    <property type="match status" value="1"/>
</dbReference>
<dbReference type="SMART" id="SM00382">
    <property type="entry name" value="AAA"/>
    <property type="match status" value="1"/>
</dbReference>
<protein>
    <submittedName>
        <fullName evidence="10">Teichoic acids export ABC transporter ATP-binding subunit TagH</fullName>
    </submittedName>
</protein>
<dbReference type="Pfam" id="PF13457">
    <property type="entry name" value="GW"/>
    <property type="match status" value="2"/>
</dbReference>
<dbReference type="GO" id="GO:0016020">
    <property type="term" value="C:membrane"/>
    <property type="evidence" value="ECO:0007669"/>
    <property type="project" value="InterPro"/>
</dbReference>
<evidence type="ECO:0000256" key="7">
    <source>
        <dbReference type="ARBA" id="ARBA00022967"/>
    </source>
</evidence>
<evidence type="ECO:0000256" key="5">
    <source>
        <dbReference type="ARBA" id="ARBA00022741"/>
    </source>
</evidence>
<accession>A0AB39HPK7</accession>
<dbReference type="NCBIfam" id="NF010066">
    <property type="entry name" value="PRK13546.1"/>
    <property type="match status" value="1"/>
</dbReference>
<dbReference type="EMBL" id="CP162599">
    <property type="protein sequence ID" value="XDK32475.1"/>
    <property type="molecule type" value="Genomic_DNA"/>
</dbReference>
<keyword evidence="8" id="KW-0472">Membrane</keyword>
<dbReference type="PROSITE" id="PS00211">
    <property type="entry name" value="ABC_TRANSPORTER_1"/>
    <property type="match status" value="1"/>
</dbReference>
<evidence type="ECO:0000256" key="2">
    <source>
        <dbReference type="ARBA" id="ARBA00022448"/>
    </source>
</evidence>
<dbReference type="InterPro" id="IPR038200">
    <property type="entry name" value="GW_dom_sf"/>
</dbReference>
<evidence type="ECO:0000256" key="6">
    <source>
        <dbReference type="ARBA" id="ARBA00022840"/>
    </source>
</evidence>
<dbReference type="InterPro" id="IPR003439">
    <property type="entry name" value="ABC_transporter-like_ATP-bd"/>
</dbReference>
<keyword evidence="5" id="KW-0547">Nucleotide-binding</keyword>
<dbReference type="CDD" id="cd03220">
    <property type="entry name" value="ABC_KpsT_Wzt"/>
    <property type="match status" value="1"/>
</dbReference>
<keyword evidence="3" id="KW-1003">Cell membrane</keyword>
<reference evidence="10" key="1">
    <citation type="submission" date="2024-07" db="EMBL/GenBank/DDBJ databases">
        <title>Halotolerant mesophilic bacterium Ornithinibacillus sp. 4-3, sp. nov., isolated from soil.</title>
        <authorList>
            <person name="Sidarenka A.V."/>
            <person name="Guliayeva D.E."/>
            <person name="Leanovich S.I."/>
            <person name="Hileuskaya K.S."/>
            <person name="Akhremchuk A.E."/>
            <person name="Sikolenko M.A."/>
            <person name="Valentovich L.N."/>
        </authorList>
    </citation>
    <scope>NUCLEOTIDE SEQUENCE</scope>
    <source>
        <strain evidence="10">4-3</strain>
    </source>
</reference>